<sequence length="67" mass="7156">MGALVDFRSQRWRVQADDLIGGSCITPAADPRKPSEGAPSLGSFLTEEIAAHIVLLHNAWLETGGPQ</sequence>
<dbReference type="RefSeq" id="YP_010755550.1">
    <property type="nucleotide sequence ID" value="NC_073472.1"/>
</dbReference>
<dbReference type="Proteomes" id="UP001163413">
    <property type="component" value="Segment"/>
</dbReference>
<keyword evidence="2" id="KW-1185">Reference proteome</keyword>
<evidence type="ECO:0000313" key="2">
    <source>
        <dbReference type="Proteomes" id="UP001163413"/>
    </source>
</evidence>
<protein>
    <submittedName>
        <fullName evidence="1">Uncharacterized protein</fullName>
    </submittedName>
</protein>
<dbReference type="EMBL" id="OP751148">
    <property type="protein sequence ID" value="WAB08805.1"/>
    <property type="molecule type" value="Genomic_DNA"/>
</dbReference>
<organism evidence="1 2">
    <name type="scientific">Streptomyces phage Success</name>
    <dbReference type="NCBI Taxonomy" id="2999013"/>
    <lineage>
        <taxon>Viruses</taxon>
        <taxon>Duplodnaviria</taxon>
        <taxon>Heunggongvirae</taxon>
        <taxon>Uroviricota</taxon>
        <taxon>Caudoviricetes</taxon>
        <taxon>Successvirus</taxon>
        <taxon>Successvirus success</taxon>
    </lineage>
</organism>
<reference evidence="1" key="1">
    <citation type="submission" date="2022-10" db="EMBL/GenBank/DDBJ databases">
        <authorList>
            <person name="Roth M.A."/>
            <person name="Wohlstadter N.E."/>
            <person name="Arguedas X."/>
            <person name="Leighton H.R."/>
            <person name="Msuya J.A."/>
            <person name="Pravda N."/>
            <person name="Shaffer C.D."/>
            <person name="Weston-Hafer K.A."/>
            <person name="Russell D.A."/>
            <person name="Jacobs-Sera D."/>
            <person name="Hatfull G.F."/>
        </authorList>
    </citation>
    <scope>NUCLEOTIDE SEQUENCE</scope>
</reference>
<name>A0A9E8M5G0_9CAUD</name>
<dbReference type="KEGG" id="vg:80020209"/>
<evidence type="ECO:0000313" key="1">
    <source>
        <dbReference type="EMBL" id="WAB08805.1"/>
    </source>
</evidence>
<accession>A0A9E8M5G0</accession>
<gene>
    <name evidence="1" type="primary">18</name>
    <name evidence="1" type="ORF">SEA_SUCCESS_18</name>
</gene>
<proteinExistence type="predicted"/>
<dbReference type="GeneID" id="80020209"/>